<evidence type="ECO:0000313" key="4">
    <source>
        <dbReference type="EMBL" id="MCF4121633.1"/>
    </source>
</evidence>
<dbReference type="PANTHER" id="PTHR48100">
    <property type="entry name" value="BROAD-SPECIFICITY PHOSPHATASE YOR283W-RELATED"/>
    <property type="match status" value="1"/>
</dbReference>
<protein>
    <submittedName>
        <fullName evidence="4">Histidine phosphatase family protein</fullName>
    </submittedName>
</protein>
<name>A0AA41U724_9MICO</name>
<gene>
    <name evidence="4" type="ORF">L1785_11635</name>
</gene>
<evidence type="ECO:0000256" key="1">
    <source>
        <dbReference type="PIRSR" id="PIRSR613078-1"/>
    </source>
</evidence>
<organism evidence="4 5">
    <name type="scientific">Antribacter soli</name>
    <dbReference type="NCBI Taxonomy" id="2910976"/>
    <lineage>
        <taxon>Bacteria</taxon>
        <taxon>Bacillati</taxon>
        <taxon>Actinomycetota</taxon>
        <taxon>Actinomycetes</taxon>
        <taxon>Micrococcales</taxon>
        <taxon>Promicromonosporaceae</taxon>
        <taxon>Antribacter</taxon>
    </lineage>
</organism>
<dbReference type="InterPro" id="IPR029033">
    <property type="entry name" value="His_PPase_superfam"/>
</dbReference>
<dbReference type="Pfam" id="PF00300">
    <property type="entry name" value="His_Phos_1"/>
    <property type="match status" value="1"/>
</dbReference>
<reference evidence="4" key="1">
    <citation type="submission" date="2022-01" db="EMBL/GenBank/DDBJ databases">
        <title>Antribacter sp. nov., isolated from Guizhou of China.</title>
        <authorList>
            <person name="Chengliang C."/>
            <person name="Ya Z."/>
        </authorList>
    </citation>
    <scope>NUCLEOTIDE SEQUENCE</scope>
    <source>
        <strain evidence="4">KLBMP 9083</strain>
    </source>
</reference>
<dbReference type="PANTHER" id="PTHR48100:SF62">
    <property type="entry name" value="GLUCOSYL-3-PHOSPHOGLYCERATE PHOSPHATASE"/>
    <property type="match status" value="1"/>
</dbReference>
<dbReference type="RefSeq" id="WP_236089434.1">
    <property type="nucleotide sequence ID" value="NZ_JAKGSG010000034.1"/>
</dbReference>
<dbReference type="InterPro" id="IPR013078">
    <property type="entry name" value="His_Pase_superF_clade-1"/>
</dbReference>
<sequence>MTAGTLVLLRHGRTAYNAGLRLQGQIDIPLDEVGRWQAEQGGAALAASHHAALVVSSDLSRAADTAAAYAKAVGVDVVTDPRLRERSFGEWEGLTDAEIADSWPEEHAAWRSGAEPVRAGAESKALVAERMAMAVEEHAETLDKTETLVVVSHGAAITLAVTCLLGLDPADWRGLHGLHNVHWSHLHRSGPRAKPAWRLVAHNVGADYPLDVWQAGPDWNLEPGPENGAGTQPAQG</sequence>
<dbReference type="InterPro" id="IPR050275">
    <property type="entry name" value="PGM_Phosphatase"/>
</dbReference>
<feature type="region of interest" description="Disordered" evidence="3">
    <location>
        <begin position="217"/>
        <end position="236"/>
    </location>
</feature>
<keyword evidence="5" id="KW-1185">Reference proteome</keyword>
<feature type="active site" description="Tele-phosphohistidine intermediate" evidence="1">
    <location>
        <position position="11"/>
    </location>
</feature>
<evidence type="ECO:0000313" key="5">
    <source>
        <dbReference type="Proteomes" id="UP001165405"/>
    </source>
</evidence>
<dbReference type="Gene3D" id="3.40.50.1240">
    <property type="entry name" value="Phosphoglycerate mutase-like"/>
    <property type="match status" value="1"/>
</dbReference>
<dbReference type="GO" id="GO:0005737">
    <property type="term" value="C:cytoplasm"/>
    <property type="evidence" value="ECO:0007669"/>
    <property type="project" value="TreeGrafter"/>
</dbReference>
<dbReference type="CDD" id="cd07067">
    <property type="entry name" value="HP_PGM_like"/>
    <property type="match status" value="1"/>
</dbReference>
<dbReference type="EMBL" id="JAKGSG010000034">
    <property type="protein sequence ID" value="MCF4121633.1"/>
    <property type="molecule type" value="Genomic_DNA"/>
</dbReference>
<feature type="binding site" evidence="2">
    <location>
        <position position="61"/>
    </location>
    <ligand>
        <name>substrate</name>
    </ligand>
</feature>
<comment type="caution">
    <text evidence="4">The sequence shown here is derived from an EMBL/GenBank/DDBJ whole genome shotgun (WGS) entry which is preliminary data.</text>
</comment>
<feature type="active site" description="Proton donor/acceptor" evidence="1">
    <location>
        <position position="85"/>
    </location>
</feature>
<accession>A0AA41U724</accession>
<evidence type="ECO:0000256" key="2">
    <source>
        <dbReference type="PIRSR" id="PIRSR613078-2"/>
    </source>
</evidence>
<dbReference type="Proteomes" id="UP001165405">
    <property type="component" value="Unassembled WGS sequence"/>
</dbReference>
<dbReference type="GO" id="GO:0016791">
    <property type="term" value="F:phosphatase activity"/>
    <property type="evidence" value="ECO:0007669"/>
    <property type="project" value="TreeGrafter"/>
</dbReference>
<dbReference type="AlphaFoldDB" id="A0AA41U724"/>
<feature type="binding site" evidence="2">
    <location>
        <begin position="10"/>
        <end position="17"/>
    </location>
    <ligand>
        <name>substrate</name>
    </ligand>
</feature>
<evidence type="ECO:0000256" key="3">
    <source>
        <dbReference type="SAM" id="MobiDB-lite"/>
    </source>
</evidence>
<dbReference type="SUPFAM" id="SSF53254">
    <property type="entry name" value="Phosphoglycerate mutase-like"/>
    <property type="match status" value="1"/>
</dbReference>
<proteinExistence type="predicted"/>
<dbReference type="SMART" id="SM00855">
    <property type="entry name" value="PGAM"/>
    <property type="match status" value="1"/>
</dbReference>